<dbReference type="AlphaFoldDB" id="A0A0F9T4L2"/>
<gene>
    <name evidence="1" type="ORF">LCGC14_0373550</name>
</gene>
<organism evidence="1">
    <name type="scientific">marine sediment metagenome</name>
    <dbReference type="NCBI Taxonomy" id="412755"/>
    <lineage>
        <taxon>unclassified sequences</taxon>
        <taxon>metagenomes</taxon>
        <taxon>ecological metagenomes</taxon>
    </lineage>
</organism>
<dbReference type="EMBL" id="LAZR01000299">
    <property type="protein sequence ID" value="KKN76160.1"/>
    <property type="molecule type" value="Genomic_DNA"/>
</dbReference>
<proteinExistence type="predicted"/>
<protein>
    <submittedName>
        <fullName evidence="1">Uncharacterized protein</fullName>
    </submittedName>
</protein>
<evidence type="ECO:0000313" key="1">
    <source>
        <dbReference type="EMBL" id="KKN76160.1"/>
    </source>
</evidence>
<name>A0A0F9T4L2_9ZZZZ</name>
<accession>A0A0F9T4L2</accession>
<comment type="caution">
    <text evidence="1">The sequence shown here is derived from an EMBL/GenBank/DDBJ whole genome shotgun (WGS) entry which is preliminary data.</text>
</comment>
<reference evidence="1" key="1">
    <citation type="journal article" date="2015" name="Nature">
        <title>Complex archaea that bridge the gap between prokaryotes and eukaryotes.</title>
        <authorList>
            <person name="Spang A."/>
            <person name="Saw J.H."/>
            <person name="Jorgensen S.L."/>
            <person name="Zaremba-Niedzwiedzka K."/>
            <person name="Martijn J."/>
            <person name="Lind A.E."/>
            <person name="van Eijk R."/>
            <person name="Schleper C."/>
            <person name="Guy L."/>
            <person name="Ettema T.J."/>
        </authorList>
    </citation>
    <scope>NUCLEOTIDE SEQUENCE</scope>
</reference>
<sequence length="71" mass="7907">MAKPTDTTCILVNSEVPKRCPCCGIDVVGEMQASNIRAFTNDGMFIDSEFLDDDWAANHGRYCEFRVTQDG</sequence>